<evidence type="ECO:0000256" key="11">
    <source>
        <dbReference type="ARBA" id="ARBA00023065"/>
    </source>
</evidence>
<organism evidence="17 18">
    <name type="scientific">Stylophora pistillata</name>
    <name type="common">Smooth cauliflower coral</name>
    <dbReference type="NCBI Taxonomy" id="50429"/>
    <lineage>
        <taxon>Eukaryota</taxon>
        <taxon>Metazoa</taxon>
        <taxon>Cnidaria</taxon>
        <taxon>Anthozoa</taxon>
        <taxon>Hexacorallia</taxon>
        <taxon>Scleractinia</taxon>
        <taxon>Astrocoeniina</taxon>
        <taxon>Pocilloporidae</taxon>
        <taxon>Stylophora</taxon>
    </lineage>
</organism>
<dbReference type="PROSITE" id="PS00080">
    <property type="entry name" value="MULTICOPPER_OXIDASE2"/>
    <property type="match status" value="1"/>
</dbReference>
<keyword evidence="18" id="KW-1185">Reference proteome</keyword>
<dbReference type="InterPro" id="IPR002355">
    <property type="entry name" value="Cu_oxidase_Cu_BS"/>
</dbReference>
<evidence type="ECO:0000256" key="5">
    <source>
        <dbReference type="ARBA" id="ARBA00022692"/>
    </source>
</evidence>
<sequence length="1197" mass="134633">MHSNMNELSEPDEFFFCSHAIPFTQRGVKRLATEYKKVLYREFTDKNFCQEKPHPPHLGFLGPVIKGEVGDTIRVHFKNMARRAFTVHPHGLFYSKAAEGSFYADHSSDEQKRDDKVQPNQEHIYNWFINEHHAPTDSDEDCVTRMYHSHVISPKDTNTGLIGPLLICKRGALMENSAQRKNVDHEFVLLFTEMNENESWLLDDNIDSVSADPAATKALKADPEFQASNKMASINGYIYGNLPGLDMCQGDKISWHMIGLGTWSDVHNPSFHGHTVIISSHRRDTVTLLPSTFITASMTALNPGTWLLNCMNSKFFDNGMAAFFNVKNCSKRMDPPKVNGGKTRIYYIAAEEVLWSYGPSGQNNIDGMSLISPKSESFQYFTRSGNKIGGQYKKAVYVEYTDDTFSSKKNGSADEEHLGFLGPVIRAEVGDEIKVVFKNKASRNYTVHPLGVLYDKASEGSQYHDGTSGNETADNAIAPNGTYLYTWKVPSSVAPTENDPACLTWMYYSNVDSTKDIHSGLVGPLLICKNGTLSQNGKQRNINREFFLRFALTDEGQSWYLAENKYLAENGSAIDENDSSFKKSNQMRNINGYMFGNLPGLRMCIGDNVSWHFMGGPASQMHSVYFYGNTFTKNGNSHDTLGMMEGSLDSVQMTPENPGVWKLICRTNSNLQGGMVARYAVLEDCGNSSATKAVRGQMRVYHIAAVEETWDYAPSGKDLIEGVDLRDSEFAPRYTIPGPHFIGRKYKKAIYRQYTDASFTKQKPRTEEEEHLGIMGPMIKAEVGDTIEVVFKNLATRPYSIHPHGILYSKQDEGSSYKDNTTVTDIADNAIAPGKLYNYKWKVSERSGPGPADTACVTWAYFSDVDAVKDTNTGLVGPLIICRKGTLDKNGKRIDVDREFSLMFVTIDENSNWYIDENIKYLTEVPGPLDELKANFEFWESNLKAAINGYLFGNAPAPTMYSGEKVVWYLLQVGGFTEMHTVHFHGQSILHKSLTYHRGDVYDLLPETFATVEMIPDAVGTWMVHCHVNIHITGGMQTLFTVLEPTKDKAVVLKRHHNYHKQMDNAFTLIFHNIKRLQDDRLCNSAPNIAQPQYDQYESINPAMTLKVPFSPPKRCMSDSSLKLAAGDTQGLLESRAKSRSFNGIETSPMQRRKVRFADDHVMKDGRVDRQRTSLTKRACSDLPPRIVVTKEVDSKY</sequence>
<dbReference type="AlphaFoldDB" id="A0A2B4SAK3"/>
<dbReference type="InterPro" id="IPR011707">
    <property type="entry name" value="Cu-oxidase-like_N"/>
</dbReference>
<evidence type="ECO:0000256" key="6">
    <source>
        <dbReference type="ARBA" id="ARBA00022723"/>
    </source>
</evidence>
<dbReference type="Pfam" id="PF07731">
    <property type="entry name" value="Cu-oxidase_2"/>
    <property type="match status" value="2"/>
</dbReference>
<evidence type="ECO:0000313" key="17">
    <source>
        <dbReference type="EMBL" id="PFX26406.1"/>
    </source>
</evidence>
<accession>A0A2B4SAK3</accession>
<evidence type="ECO:0000256" key="9">
    <source>
        <dbReference type="ARBA" id="ARBA00022989"/>
    </source>
</evidence>
<keyword evidence="13" id="KW-1015">Disulfide bond</keyword>
<name>A0A2B4SAK3_STYPI</name>
<evidence type="ECO:0000256" key="8">
    <source>
        <dbReference type="ARBA" id="ARBA00022737"/>
    </source>
</evidence>
<keyword evidence="12" id="KW-0472">Membrane</keyword>
<dbReference type="GO" id="GO:0005507">
    <property type="term" value="F:copper ion binding"/>
    <property type="evidence" value="ECO:0007669"/>
    <property type="project" value="InterPro"/>
</dbReference>
<keyword evidence="9" id="KW-1133">Transmembrane helix</keyword>
<evidence type="ECO:0000259" key="16">
    <source>
        <dbReference type="Pfam" id="PF07732"/>
    </source>
</evidence>
<dbReference type="GO" id="GO:0005886">
    <property type="term" value="C:plasma membrane"/>
    <property type="evidence" value="ECO:0007669"/>
    <property type="project" value="TreeGrafter"/>
</dbReference>
<dbReference type="CDD" id="cd04199">
    <property type="entry name" value="CuRO_1_ceruloplasmin_like"/>
    <property type="match status" value="1"/>
</dbReference>
<dbReference type="GO" id="GO:0016491">
    <property type="term" value="F:oxidoreductase activity"/>
    <property type="evidence" value="ECO:0007669"/>
    <property type="project" value="UniProtKB-KW"/>
</dbReference>
<keyword evidence="8" id="KW-0677">Repeat</keyword>
<feature type="domain" description="Plastocyanin-like" evidence="15">
    <location>
        <begin position="280"/>
        <end position="327"/>
    </location>
</feature>
<dbReference type="PANTHER" id="PTHR46806:SF7">
    <property type="entry name" value="COAGULATION FACTOR VIII"/>
    <property type="match status" value="1"/>
</dbReference>
<evidence type="ECO:0000256" key="10">
    <source>
        <dbReference type="ARBA" id="ARBA00023002"/>
    </source>
</evidence>
<dbReference type="Gene3D" id="2.60.40.420">
    <property type="entry name" value="Cupredoxins - blue copper proteins"/>
    <property type="match status" value="3"/>
</dbReference>
<proteinExistence type="inferred from homology"/>
<evidence type="ECO:0000256" key="12">
    <source>
        <dbReference type="ARBA" id="ARBA00023136"/>
    </source>
</evidence>
<keyword evidence="7" id="KW-0732">Signal</keyword>
<keyword evidence="5" id="KW-0812">Transmembrane</keyword>
<dbReference type="OrthoDB" id="2121828at2759"/>
<keyword evidence="4" id="KW-0813">Transport</keyword>
<dbReference type="GO" id="GO:0038023">
    <property type="term" value="F:signaling receptor activity"/>
    <property type="evidence" value="ECO:0007669"/>
    <property type="project" value="TreeGrafter"/>
</dbReference>
<comment type="caution">
    <text evidence="17">The sequence shown here is derived from an EMBL/GenBank/DDBJ whole genome shotgun (WGS) entry which is preliminary data.</text>
</comment>
<evidence type="ECO:0000256" key="14">
    <source>
        <dbReference type="ARBA" id="ARBA00023180"/>
    </source>
</evidence>
<evidence type="ECO:0000259" key="15">
    <source>
        <dbReference type="Pfam" id="PF07731"/>
    </source>
</evidence>
<dbReference type="GO" id="GO:0006811">
    <property type="term" value="P:monoatomic ion transport"/>
    <property type="evidence" value="ECO:0007669"/>
    <property type="project" value="UniProtKB-KW"/>
</dbReference>
<dbReference type="PROSITE" id="PS00079">
    <property type="entry name" value="MULTICOPPER_OXIDASE1"/>
    <property type="match status" value="3"/>
</dbReference>
<protein>
    <submittedName>
        <fullName evidence="17">Hephaestin</fullName>
    </submittedName>
</protein>
<comment type="cofactor">
    <cofactor evidence="1">
        <name>Cu cation</name>
        <dbReference type="ChEBI" id="CHEBI:23378"/>
    </cofactor>
</comment>
<reference evidence="18" key="1">
    <citation type="journal article" date="2017" name="bioRxiv">
        <title>Comparative analysis of the genomes of Stylophora pistillata and Acropora digitifera provides evidence for extensive differences between species of corals.</title>
        <authorList>
            <person name="Voolstra C.R."/>
            <person name="Li Y."/>
            <person name="Liew Y.J."/>
            <person name="Baumgarten S."/>
            <person name="Zoccola D."/>
            <person name="Flot J.-F."/>
            <person name="Tambutte S."/>
            <person name="Allemand D."/>
            <person name="Aranda M."/>
        </authorList>
    </citation>
    <scope>NUCLEOTIDE SEQUENCE [LARGE SCALE GENOMIC DNA]</scope>
</reference>
<dbReference type="Pfam" id="PF07732">
    <property type="entry name" value="Cu-oxidase_3"/>
    <property type="match status" value="3"/>
</dbReference>
<feature type="domain" description="Plastocyanin-like" evidence="16">
    <location>
        <begin position="420"/>
        <end position="527"/>
    </location>
</feature>
<dbReference type="InterPro" id="IPR033138">
    <property type="entry name" value="Cu_oxidase_CS"/>
</dbReference>
<dbReference type="STRING" id="50429.A0A2B4SAK3"/>
<evidence type="ECO:0000256" key="13">
    <source>
        <dbReference type="ARBA" id="ARBA00023157"/>
    </source>
</evidence>
<keyword evidence="14" id="KW-0325">Glycoprotein</keyword>
<dbReference type="Proteomes" id="UP000225706">
    <property type="component" value="Unassembled WGS sequence"/>
</dbReference>
<keyword evidence="11" id="KW-0406">Ion transport</keyword>
<gene>
    <name evidence="17" type="primary">Heph</name>
    <name evidence="17" type="ORF">AWC38_SpisGene8935</name>
</gene>
<evidence type="ECO:0000256" key="3">
    <source>
        <dbReference type="ARBA" id="ARBA00010609"/>
    </source>
</evidence>
<dbReference type="SUPFAM" id="SSF49503">
    <property type="entry name" value="Cupredoxins"/>
    <property type="match status" value="6"/>
</dbReference>
<evidence type="ECO:0000256" key="2">
    <source>
        <dbReference type="ARBA" id="ARBA00004167"/>
    </source>
</evidence>
<evidence type="ECO:0000313" key="18">
    <source>
        <dbReference type="Proteomes" id="UP000225706"/>
    </source>
</evidence>
<keyword evidence="10" id="KW-0560">Oxidoreductase</keyword>
<feature type="domain" description="Plastocyanin-like" evidence="16">
    <location>
        <begin position="774"/>
        <end position="883"/>
    </location>
</feature>
<dbReference type="InterPro" id="IPR050633">
    <property type="entry name" value="Neuropilin_MCO_CoagFactor"/>
</dbReference>
<dbReference type="InterPro" id="IPR011706">
    <property type="entry name" value="Cu-oxidase_C"/>
</dbReference>
<dbReference type="FunFam" id="2.60.40.420:FF:000002">
    <property type="entry name" value="Hephaestin like 1"/>
    <property type="match status" value="2"/>
</dbReference>
<dbReference type="PANTHER" id="PTHR46806">
    <property type="entry name" value="F5/8 TYPE C DOMAIN-CONTAINING PROTEIN"/>
    <property type="match status" value="1"/>
</dbReference>
<comment type="similarity">
    <text evidence="3">Belongs to the multicopper oxidase family.</text>
</comment>
<dbReference type="InterPro" id="IPR008972">
    <property type="entry name" value="Cupredoxin"/>
</dbReference>
<dbReference type="FunFam" id="2.60.40.420:FF:000009">
    <property type="entry name" value="Ceruloplasmin"/>
    <property type="match status" value="1"/>
</dbReference>
<evidence type="ECO:0000256" key="4">
    <source>
        <dbReference type="ARBA" id="ARBA00022448"/>
    </source>
</evidence>
<evidence type="ECO:0000256" key="7">
    <source>
        <dbReference type="ARBA" id="ARBA00022729"/>
    </source>
</evidence>
<dbReference type="EMBL" id="LSMT01000127">
    <property type="protein sequence ID" value="PFX26406.1"/>
    <property type="molecule type" value="Genomic_DNA"/>
</dbReference>
<keyword evidence="6" id="KW-0479">Metal-binding</keyword>
<feature type="domain" description="Plastocyanin-like" evidence="15">
    <location>
        <begin position="936"/>
        <end position="1043"/>
    </location>
</feature>
<feature type="domain" description="Plastocyanin-like" evidence="16">
    <location>
        <begin position="60"/>
        <end position="169"/>
    </location>
</feature>
<evidence type="ECO:0000256" key="1">
    <source>
        <dbReference type="ARBA" id="ARBA00001935"/>
    </source>
</evidence>
<comment type="subcellular location">
    <subcellularLocation>
        <location evidence="2">Membrane</location>
        <topology evidence="2">Single-pass membrane protein</topology>
    </subcellularLocation>
</comment>